<accession>A0AAJ1SY89</accession>
<dbReference type="AlphaFoldDB" id="A0AAJ1SY89"/>
<dbReference type="Proteomes" id="UP001237207">
    <property type="component" value="Unassembled WGS sequence"/>
</dbReference>
<keyword evidence="1" id="KW-0472">Membrane</keyword>
<reference evidence="2" key="1">
    <citation type="submission" date="2023-07" db="EMBL/GenBank/DDBJ databases">
        <title>Genomic Encyclopedia of Type Strains, Phase IV (KMG-IV): sequencing the most valuable type-strain genomes for metagenomic binning, comparative biology and taxonomic classification.</title>
        <authorList>
            <person name="Goeker M."/>
        </authorList>
    </citation>
    <scope>NUCLEOTIDE SEQUENCE</scope>
    <source>
        <strain evidence="2">DSM 23947</strain>
    </source>
</reference>
<sequence length="111" mass="12127">MAEAFFPEFFKCFFIALGVMLGGSFIGGLASFITGKPPLTEIYQISSSLRIWAIIASIGGTFDTLYSFEKGFLDGDTKTLFKQFLFILSAMGGAQTAALIISWFTQEHISS</sequence>
<keyword evidence="3" id="KW-1185">Reference proteome</keyword>
<evidence type="ECO:0000313" key="2">
    <source>
        <dbReference type="EMBL" id="MDQ0214988.1"/>
    </source>
</evidence>
<name>A0AAJ1SY89_9BACI</name>
<gene>
    <name evidence="2" type="ORF">J2S13_001387</name>
</gene>
<protein>
    <submittedName>
        <fullName evidence="2">Membrane protein AbrB (Regulator of aidB expression)</fullName>
    </submittedName>
</protein>
<feature type="transmembrane region" description="Helical" evidence="1">
    <location>
        <begin position="12"/>
        <end position="34"/>
    </location>
</feature>
<dbReference type="RefSeq" id="WP_307256986.1">
    <property type="nucleotide sequence ID" value="NZ_JAUSUC010000013.1"/>
</dbReference>
<evidence type="ECO:0000256" key="1">
    <source>
        <dbReference type="SAM" id="Phobius"/>
    </source>
</evidence>
<dbReference type="EMBL" id="JAUSUC010000013">
    <property type="protein sequence ID" value="MDQ0214988.1"/>
    <property type="molecule type" value="Genomic_DNA"/>
</dbReference>
<dbReference type="Pfam" id="PF14034">
    <property type="entry name" value="Spore_YtrH"/>
    <property type="match status" value="1"/>
</dbReference>
<proteinExistence type="predicted"/>
<feature type="transmembrane region" description="Helical" evidence="1">
    <location>
        <begin position="49"/>
        <end position="68"/>
    </location>
</feature>
<keyword evidence="1" id="KW-0812">Transmembrane</keyword>
<evidence type="ECO:0000313" key="3">
    <source>
        <dbReference type="Proteomes" id="UP001237207"/>
    </source>
</evidence>
<feature type="transmembrane region" description="Helical" evidence="1">
    <location>
        <begin position="80"/>
        <end position="104"/>
    </location>
</feature>
<organism evidence="2 3">
    <name type="scientific">Oikeobacillus pervagus</name>
    <dbReference type="NCBI Taxonomy" id="1325931"/>
    <lineage>
        <taxon>Bacteria</taxon>
        <taxon>Bacillati</taxon>
        <taxon>Bacillota</taxon>
        <taxon>Bacilli</taxon>
        <taxon>Bacillales</taxon>
        <taxon>Bacillaceae</taxon>
        <taxon>Oikeobacillus</taxon>
    </lineage>
</organism>
<comment type="caution">
    <text evidence="2">The sequence shown here is derived from an EMBL/GenBank/DDBJ whole genome shotgun (WGS) entry which is preliminary data.</text>
</comment>
<keyword evidence="1" id="KW-1133">Transmembrane helix</keyword>
<dbReference type="InterPro" id="IPR025689">
    <property type="entry name" value="Spore_YtrH"/>
</dbReference>